<feature type="transmembrane region" description="Helical" evidence="6">
    <location>
        <begin position="193"/>
        <end position="213"/>
    </location>
</feature>
<dbReference type="KEGG" id="epo:Epro_0325"/>
<keyword evidence="8" id="KW-1185">Reference proteome</keyword>
<evidence type="ECO:0000256" key="2">
    <source>
        <dbReference type="ARBA" id="ARBA00022475"/>
    </source>
</evidence>
<dbReference type="Proteomes" id="UP000035337">
    <property type="component" value="Chromosome"/>
</dbReference>
<dbReference type="RefSeq" id="WP_144412025.1">
    <property type="nucleotide sequence ID" value="NZ_CP009498.1"/>
</dbReference>
<dbReference type="PANTHER" id="PTHR30250:SF11">
    <property type="entry name" value="O-ANTIGEN TRANSPORTER-RELATED"/>
    <property type="match status" value="1"/>
</dbReference>
<reference evidence="7 8" key="1">
    <citation type="submission" date="2014-09" db="EMBL/GenBank/DDBJ databases">
        <title>Complete genome sequence of Endomicrobium proavitum.</title>
        <authorList>
            <person name="Zheng H."/>
        </authorList>
    </citation>
    <scope>NUCLEOTIDE SEQUENCE [LARGE SCALE GENOMIC DNA]</scope>
    <source>
        <strain evidence="7 8">Rsa215</strain>
    </source>
</reference>
<dbReference type="OrthoDB" id="7554306at2"/>
<accession>A0A0G3WJN0</accession>
<feature type="transmembrane region" description="Helical" evidence="6">
    <location>
        <begin position="90"/>
        <end position="114"/>
    </location>
</feature>
<dbReference type="InterPro" id="IPR050833">
    <property type="entry name" value="Poly_Biosynth_Transport"/>
</dbReference>
<feature type="transmembrane region" description="Helical" evidence="6">
    <location>
        <begin position="167"/>
        <end position="187"/>
    </location>
</feature>
<organism evidence="7 8">
    <name type="scientific">Endomicrobium proavitum</name>
    <dbReference type="NCBI Taxonomy" id="1408281"/>
    <lineage>
        <taxon>Bacteria</taxon>
        <taxon>Pseudomonadati</taxon>
        <taxon>Elusimicrobiota</taxon>
        <taxon>Endomicrobiia</taxon>
        <taxon>Endomicrobiales</taxon>
        <taxon>Endomicrobiaceae</taxon>
        <taxon>Endomicrobium</taxon>
    </lineage>
</organism>
<dbReference type="EMBL" id="CP009498">
    <property type="protein sequence ID" value="AKL97704.1"/>
    <property type="molecule type" value="Genomic_DNA"/>
</dbReference>
<comment type="subcellular location">
    <subcellularLocation>
        <location evidence="1">Cell membrane</location>
        <topology evidence="1">Multi-pass membrane protein</topology>
    </subcellularLocation>
</comment>
<feature type="transmembrane region" description="Helical" evidence="6">
    <location>
        <begin position="383"/>
        <end position="401"/>
    </location>
</feature>
<feature type="transmembrane region" description="Helical" evidence="6">
    <location>
        <begin position="49"/>
        <end position="69"/>
    </location>
</feature>
<feature type="transmembrane region" description="Helical" evidence="6">
    <location>
        <begin position="315"/>
        <end position="341"/>
    </location>
</feature>
<name>A0A0G3WJN0_9BACT</name>
<dbReference type="AlphaFoldDB" id="A0A0G3WJN0"/>
<evidence type="ECO:0000256" key="4">
    <source>
        <dbReference type="ARBA" id="ARBA00022989"/>
    </source>
</evidence>
<feature type="transmembrane region" description="Helical" evidence="6">
    <location>
        <begin position="347"/>
        <end position="363"/>
    </location>
</feature>
<feature type="transmembrane region" description="Helical" evidence="6">
    <location>
        <begin position="134"/>
        <end position="155"/>
    </location>
</feature>
<evidence type="ECO:0000256" key="1">
    <source>
        <dbReference type="ARBA" id="ARBA00004651"/>
    </source>
</evidence>
<protein>
    <submittedName>
        <fullName evidence="7">Putative O-antigen export protein</fullName>
    </submittedName>
</protein>
<evidence type="ECO:0000256" key="6">
    <source>
        <dbReference type="SAM" id="Phobius"/>
    </source>
</evidence>
<sequence>MITTIKNFFKQIPRHLLVTASAWTSKIIVSLVQIISIRTLLSYLGEERYAAYIIAYSLTAWFVLADFGVGISLQNFISECRAKKESYDKYLLAALQIAAVLFIVAAALIIFLAFPVQDILFRKFSSIDGIGSMPLVLIVGIVTLVNVLSNFVFRVYFAEHKGYIPNIIPAISAICSMAAIFFLNRYSPVRQDIITALIIFTLPNLIFTLIPFIKIFKKFFTQIFHKNTDAIKSLIIRSAKFQGIAVIGVAYAQADYIVMSQTLQAEAIITYSIFMRVFMFFSFIYSSLLIASWPMFSEMYVEKKYNELKTQMKKYLTYVTLFIITGTVAILSASGLIVQLLAPNTDIAPATTLILLLGAYVLVKSWTDTFSSMLQSFNALRIFWIYMPFQTIINFAMQYFMSKKYGAQGIVIGLIASLVLTALWILPLKFKKTLRGSHD</sequence>
<evidence type="ECO:0000256" key="3">
    <source>
        <dbReference type="ARBA" id="ARBA00022692"/>
    </source>
</evidence>
<keyword evidence="3 6" id="KW-0812">Transmembrane</keyword>
<dbReference type="GO" id="GO:0005886">
    <property type="term" value="C:plasma membrane"/>
    <property type="evidence" value="ECO:0007669"/>
    <property type="project" value="UniProtKB-SubCell"/>
</dbReference>
<dbReference type="PANTHER" id="PTHR30250">
    <property type="entry name" value="PST FAMILY PREDICTED COLANIC ACID TRANSPORTER"/>
    <property type="match status" value="1"/>
</dbReference>
<feature type="transmembrane region" description="Helical" evidence="6">
    <location>
        <begin position="273"/>
        <end position="294"/>
    </location>
</feature>
<evidence type="ECO:0000313" key="8">
    <source>
        <dbReference type="Proteomes" id="UP000035337"/>
    </source>
</evidence>
<evidence type="ECO:0000256" key="5">
    <source>
        <dbReference type="ARBA" id="ARBA00023136"/>
    </source>
</evidence>
<feature type="transmembrane region" description="Helical" evidence="6">
    <location>
        <begin position="407"/>
        <end position="426"/>
    </location>
</feature>
<evidence type="ECO:0000313" key="7">
    <source>
        <dbReference type="EMBL" id="AKL97704.1"/>
    </source>
</evidence>
<feature type="transmembrane region" description="Helical" evidence="6">
    <location>
        <begin position="234"/>
        <end position="253"/>
    </location>
</feature>
<gene>
    <name evidence="7" type="primary">rfbX</name>
    <name evidence="7" type="ORF">Epro_0325</name>
</gene>
<keyword evidence="4 6" id="KW-1133">Transmembrane helix</keyword>
<proteinExistence type="predicted"/>
<dbReference type="STRING" id="1408281.Epro_0325"/>
<keyword evidence="5 6" id="KW-0472">Membrane</keyword>
<dbReference type="CDD" id="cd12082">
    <property type="entry name" value="MATE_like"/>
    <property type="match status" value="1"/>
</dbReference>
<feature type="transmembrane region" description="Helical" evidence="6">
    <location>
        <begin position="16"/>
        <end position="37"/>
    </location>
</feature>
<keyword evidence="2" id="KW-1003">Cell membrane</keyword>